<dbReference type="EMBL" id="UPPP01000091">
    <property type="protein sequence ID" value="VBB08477.1"/>
    <property type="molecule type" value="Genomic_DNA"/>
</dbReference>
<dbReference type="RefSeq" id="WP_165866066.1">
    <property type="nucleotide sequence ID" value="NZ_UPPP01000091.1"/>
</dbReference>
<protein>
    <recommendedName>
        <fullName evidence="2">HTH cro/C1-type domain-containing protein</fullName>
    </recommendedName>
</protein>
<dbReference type="PANTHER" id="PTHR46797:SF1">
    <property type="entry name" value="METHYLPHOSPHONATE SYNTHASE"/>
    <property type="match status" value="1"/>
</dbReference>
<dbReference type="PROSITE" id="PS50943">
    <property type="entry name" value="HTH_CROC1"/>
    <property type="match status" value="1"/>
</dbReference>
<proteinExistence type="predicted"/>
<dbReference type="PANTHER" id="PTHR46797">
    <property type="entry name" value="HTH-TYPE TRANSCRIPTIONAL REGULATOR"/>
    <property type="match status" value="1"/>
</dbReference>
<keyword evidence="4" id="KW-1185">Reference proteome</keyword>
<dbReference type="CDD" id="cd00093">
    <property type="entry name" value="HTH_XRE"/>
    <property type="match status" value="1"/>
</dbReference>
<dbReference type="Pfam" id="PF12844">
    <property type="entry name" value="HTH_19"/>
    <property type="match status" value="1"/>
</dbReference>
<dbReference type="Proteomes" id="UP000277811">
    <property type="component" value="Unassembled WGS sequence"/>
</dbReference>
<dbReference type="GO" id="GO:0003677">
    <property type="term" value="F:DNA binding"/>
    <property type="evidence" value="ECO:0007669"/>
    <property type="project" value="UniProtKB-KW"/>
</dbReference>
<dbReference type="SMART" id="SM00530">
    <property type="entry name" value="HTH_XRE"/>
    <property type="match status" value="1"/>
</dbReference>
<dbReference type="GO" id="GO:0005829">
    <property type="term" value="C:cytosol"/>
    <property type="evidence" value="ECO:0007669"/>
    <property type="project" value="TreeGrafter"/>
</dbReference>
<evidence type="ECO:0000256" key="1">
    <source>
        <dbReference type="ARBA" id="ARBA00023125"/>
    </source>
</evidence>
<dbReference type="InterPro" id="IPR001387">
    <property type="entry name" value="Cro/C1-type_HTH"/>
</dbReference>
<dbReference type="Gene3D" id="1.10.260.40">
    <property type="entry name" value="lambda repressor-like DNA-binding domains"/>
    <property type="match status" value="1"/>
</dbReference>
<keyword evidence="1" id="KW-0238">DNA-binding</keyword>
<name>A0A498RC31_9FIRM</name>
<evidence type="ECO:0000313" key="4">
    <source>
        <dbReference type="Proteomes" id="UP000277811"/>
    </source>
</evidence>
<sequence>MTTFGQRLRQARESSNISLTTFAEESGISISNLSRYENDSVKPTSDSIVAISNYLNVSTDWLLKGTDKPITDPDLQHMIDILEKMMSIDSDTRIWVKKQFEYCFKPLIDEILNPNNK</sequence>
<dbReference type="InterPro" id="IPR010982">
    <property type="entry name" value="Lambda_DNA-bd_dom_sf"/>
</dbReference>
<organism evidence="3 4">
    <name type="scientific">Lucifera butyrica</name>
    <dbReference type="NCBI Taxonomy" id="1351585"/>
    <lineage>
        <taxon>Bacteria</taxon>
        <taxon>Bacillati</taxon>
        <taxon>Bacillota</taxon>
        <taxon>Negativicutes</taxon>
        <taxon>Veillonellales</taxon>
        <taxon>Veillonellaceae</taxon>
        <taxon>Lucifera</taxon>
    </lineage>
</organism>
<gene>
    <name evidence="3" type="ORF">LUCI_3749</name>
</gene>
<feature type="domain" description="HTH cro/C1-type" evidence="2">
    <location>
        <begin position="8"/>
        <end position="62"/>
    </location>
</feature>
<reference evidence="3 4" key="1">
    <citation type="submission" date="2018-06" db="EMBL/GenBank/DDBJ databases">
        <authorList>
            <person name="Strepis N."/>
        </authorList>
    </citation>
    <scope>NUCLEOTIDE SEQUENCE [LARGE SCALE GENOMIC DNA]</scope>
    <source>
        <strain evidence="3">LUCI</strain>
    </source>
</reference>
<dbReference type="GO" id="GO:0003700">
    <property type="term" value="F:DNA-binding transcription factor activity"/>
    <property type="evidence" value="ECO:0007669"/>
    <property type="project" value="TreeGrafter"/>
</dbReference>
<dbReference type="SUPFAM" id="SSF47413">
    <property type="entry name" value="lambda repressor-like DNA-binding domains"/>
    <property type="match status" value="1"/>
</dbReference>
<evidence type="ECO:0000313" key="3">
    <source>
        <dbReference type="EMBL" id="VBB08477.1"/>
    </source>
</evidence>
<evidence type="ECO:0000259" key="2">
    <source>
        <dbReference type="PROSITE" id="PS50943"/>
    </source>
</evidence>
<accession>A0A498RC31</accession>
<dbReference type="AlphaFoldDB" id="A0A498RC31"/>
<dbReference type="InterPro" id="IPR050807">
    <property type="entry name" value="TransReg_Diox_bact_type"/>
</dbReference>